<evidence type="ECO:0000313" key="6">
    <source>
        <dbReference type="Proteomes" id="UP001339167"/>
    </source>
</evidence>
<evidence type="ECO:0000313" key="5">
    <source>
        <dbReference type="EMBL" id="MEE2026003.1"/>
    </source>
</evidence>
<evidence type="ECO:0000256" key="1">
    <source>
        <dbReference type="ARBA" id="ARBA00022490"/>
    </source>
</evidence>
<keyword evidence="3 4" id="KW-0012">Acyltransferase</keyword>
<dbReference type="EC" id="2.3.2.6" evidence="4"/>
<dbReference type="GO" id="GO:0008914">
    <property type="term" value="F:leucyl-tRNA--protein transferase activity"/>
    <property type="evidence" value="ECO:0007669"/>
    <property type="project" value="UniProtKB-EC"/>
</dbReference>
<dbReference type="Pfam" id="PF03588">
    <property type="entry name" value="Leu_Phe_trans"/>
    <property type="match status" value="1"/>
</dbReference>
<dbReference type="PANTHER" id="PTHR30098">
    <property type="entry name" value="LEUCYL/PHENYLALANYL-TRNA--PROTEIN TRANSFERASE"/>
    <property type="match status" value="1"/>
</dbReference>
<comment type="subcellular location">
    <subcellularLocation>
        <location evidence="4">Cytoplasm</location>
    </subcellularLocation>
</comment>
<evidence type="ECO:0000256" key="2">
    <source>
        <dbReference type="ARBA" id="ARBA00022679"/>
    </source>
</evidence>
<gene>
    <name evidence="4 5" type="primary">aat</name>
    <name evidence="5" type="ORF">QWF21_17315</name>
</gene>
<dbReference type="InterPro" id="IPR042203">
    <property type="entry name" value="Leu/Phe-tRNA_Trfase_C"/>
</dbReference>
<dbReference type="Proteomes" id="UP001339167">
    <property type="component" value="Unassembled WGS sequence"/>
</dbReference>
<evidence type="ECO:0000256" key="4">
    <source>
        <dbReference type="HAMAP-Rule" id="MF_00688"/>
    </source>
</evidence>
<comment type="catalytic activity">
    <reaction evidence="4">
        <text>L-phenylalanyl-tRNA(Phe) + an N-terminal L-alpha-aminoacyl-[protein] = an N-terminal L-phenylalanyl-L-alpha-aminoacyl-[protein] + tRNA(Phe)</text>
        <dbReference type="Rhea" id="RHEA:43632"/>
        <dbReference type="Rhea" id="RHEA-COMP:9668"/>
        <dbReference type="Rhea" id="RHEA-COMP:9699"/>
        <dbReference type="Rhea" id="RHEA-COMP:10636"/>
        <dbReference type="Rhea" id="RHEA-COMP:10637"/>
        <dbReference type="ChEBI" id="CHEBI:78442"/>
        <dbReference type="ChEBI" id="CHEBI:78531"/>
        <dbReference type="ChEBI" id="CHEBI:78597"/>
        <dbReference type="ChEBI" id="CHEBI:83561"/>
        <dbReference type="EC" id="2.3.2.6"/>
    </reaction>
</comment>
<dbReference type="SUPFAM" id="SSF55729">
    <property type="entry name" value="Acyl-CoA N-acyltransferases (Nat)"/>
    <property type="match status" value="1"/>
</dbReference>
<name>A0ABU7JM10_9GAMM</name>
<dbReference type="InterPro" id="IPR004616">
    <property type="entry name" value="Leu/Phe-tRNA_Trfase"/>
</dbReference>
<dbReference type="RefSeq" id="WP_330089311.1">
    <property type="nucleotide sequence ID" value="NZ_JAUGZK010000020.1"/>
</dbReference>
<dbReference type="Gene3D" id="3.40.630.70">
    <property type="entry name" value="Leucyl/phenylalanyl-tRNA-protein transferase, C-terminal domain"/>
    <property type="match status" value="1"/>
</dbReference>
<dbReference type="HAMAP" id="MF_00688">
    <property type="entry name" value="Leu_Phe_trans"/>
    <property type="match status" value="1"/>
</dbReference>
<dbReference type="PANTHER" id="PTHR30098:SF2">
    <property type="entry name" value="LEUCYL_PHENYLALANYL-TRNA--PROTEIN TRANSFERASE"/>
    <property type="match status" value="1"/>
</dbReference>
<comment type="caution">
    <text evidence="5">The sequence shown here is derived from an EMBL/GenBank/DDBJ whole genome shotgun (WGS) entry which is preliminary data.</text>
</comment>
<sequence length="238" mass="26894">MAVFLPELTQQLSFPPLSQALHEPDGLLAMGGDLSPARLLAAYHQGIFPWFCQGDPILWWSPSVRALFEPNQLQLNRTLRKQCRRMGYQFSVNQAFQRVVAGCAAPRARQSDTWIVPQMQQAYYQLHLQGHAHSIEVWQQDSLVGGLYGVCIGQLFCGESMFNRQPGTARLALIALQQQLQQHDGGWIDCQLPNDYLNSLGVLHMPRAHYLRLLQPLATGSIHPACWQVQPLQLRTDD</sequence>
<evidence type="ECO:0000256" key="3">
    <source>
        <dbReference type="ARBA" id="ARBA00023315"/>
    </source>
</evidence>
<comment type="catalytic activity">
    <reaction evidence="4">
        <text>N-terminal L-arginyl-[protein] + L-leucyl-tRNA(Leu) = N-terminal L-leucyl-L-arginyl-[protein] + tRNA(Leu) + H(+)</text>
        <dbReference type="Rhea" id="RHEA:50416"/>
        <dbReference type="Rhea" id="RHEA-COMP:9613"/>
        <dbReference type="Rhea" id="RHEA-COMP:9622"/>
        <dbReference type="Rhea" id="RHEA-COMP:12672"/>
        <dbReference type="Rhea" id="RHEA-COMP:12673"/>
        <dbReference type="ChEBI" id="CHEBI:15378"/>
        <dbReference type="ChEBI" id="CHEBI:64719"/>
        <dbReference type="ChEBI" id="CHEBI:78442"/>
        <dbReference type="ChEBI" id="CHEBI:78494"/>
        <dbReference type="ChEBI" id="CHEBI:133044"/>
        <dbReference type="EC" id="2.3.2.6"/>
    </reaction>
</comment>
<accession>A0ABU7JM10</accession>
<comment type="catalytic activity">
    <reaction evidence="4">
        <text>N-terminal L-lysyl-[protein] + L-leucyl-tRNA(Leu) = N-terminal L-leucyl-L-lysyl-[protein] + tRNA(Leu) + H(+)</text>
        <dbReference type="Rhea" id="RHEA:12340"/>
        <dbReference type="Rhea" id="RHEA-COMP:9613"/>
        <dbReference type="Rhea" id="RHEA-COMP:9622"/>
        <dbReference type="Rhea" id="RHEA-COMP:12670"/>
        <dbReference type="Rhea" id="RHEA-COMP:12671"/>
        <dbReference type="ChEBI" id="CHEBI:15378"/>
        <dbReference type="ChEBI" id="CHEBI:65249"/>
        <dbReference type="ChEBI" id="CHEBI:78442"/>
        <dbReference type="ChEBI" id="CHEBI:78494"/>
        <dbReference type="ChEBI" id="CHEBI:133043"/>
        <dbReference type="EC" id="2.3.2.6"/>
    </reaction>
</comment>
<proteinExistence type="inferred from homology"/>
<organism evidence="5 6">
    <name type="scientific">Alkalimonas mucilaginosa</name>
    <dbReference type="NCBI Taxonomy" id="3057676"/>
    <lineage>
        <taxon>Bacteria</taxon>
        <taxon>Pseudomonadati</taxon>
        <taxon>Pseudomonadota</taxon>
        <taxon>Gammaproteobacteria</taxon>
        <taxon>Alkalimonas</taxon>
    </lineage>
</organism>
<dbReference type="EMBL" id="JAUGZK010000020">
    <property type="protein sequence ID" value="MEE2026003.1"/>
    <property type="molecule type" value="Genomic_DNA"/>
</dbReference>
<comment type="similarity">
    <text evidence="4">Belongs to the L/F-transferase family.</text>
</comment>
<protein>
    <recommendedName>
        <fullName evidence="4">Leucyl/phenylalanyl-tRNA--protein transferase</fullName>
        <ecNumber evidence="4">2.3.2.6</ecNumber>
    </recommendedName>
    <alternativeName>
        <fullName evidence="4">L/F-transferase</fullName>
    </alternativeName>
    <alternativeName>
        <fullName evidence="4">Leucyltransferase</fullName>
    </alternativeName>
    <alternativeName>
        <fullName evidence="4">Phenyalanyltransferase</fullName>
    </alternativeName>
</protein>
<keyword evidence="1 4" id="KW-0963">Cytoplasm</keyword>
<dbReference type="NCBIfam" id="TIGR00667">
    <property type="entry name" value="aat"/>
    <property type="match status" value="1"/>
</dbReference>
<comment type="function">
    <text evidence="4">Functions in the N-end rule pathway of protein degradation where it conjugates Leu, Phe and, less efficiently, Met from aminoacyl-tRNAs to the N-termini of proteins containing an N-terminal arginine or lysine.</text>
</comment>
<reference evidence="5 6" key="1">
    <citation type="submission" date="2023-06" db="EMBL/GenBank/DDBJ databases">
        <title>Alkalimonas sp., MEB004 an alkaliphilic bacterium isolated from Lonar Lake, India.</title>
        <authorList>
            <person name="Joshi A."/>
            <person name="Thite S."/>
        </authorList>
    </citation>
    <scope>NUCLEOTIDE SEQUENCE [LARGE SCALE GENOMIC DNA]</scope>
    <source>
        <strain evidence="5 6">MEB004</strain>
    </source>
</reference>
<dbReference type="InterPro" id="IPR042221">
    <property type="entry name" value="Leu/Phe-tRNA_Trfase_N"/>
</dbReference>
<dbReference type="InterPro" id="IPR016181">
    <property type="entry name" value="Acyl_CoA_acyltransferase"/>
</dbReference>
<keyword evidence="2 4" id="KW-0808">Transferase</keyword>
<keyword evidence="6" id="KW-1185">Reference proteome</keyword>
<dbReference type="Gene3D" id="3.30.70.3550">
    <property type="entry name" value="Leucyl/phenylalanyl-tRNA-protein transferase, N-terminal domain"/>
    <property type="match status" value="1"/>
</dbReference>